<keyword evidence="4" id="KW-1185">Reference proteome</keyword>
<evidence type="ECO:0000313" key="4">
    <source>
        <dbReference type="Proteomes" id="UP000001953"/>
    </source>
</evidence>
<protein>
    <recommendedName>
        <fullName evidence="2">Transposase TnpC homeodomain domain-containing protein</fullName>
    </recommendedName>
</protein>
<feature type="region of interest" description="Disordered" evidence="1">
    <location>
        <begin position="75"/>
        <end position="100"/>
    </location>
</feature>
<evidence type="ECO:0000313" key="3">
    <source>
        <dbReference type="EMBL" id="ABE64717.1"/>
    </source>
</evidence>
<dbReference type="Proteomes" id="UP000001953">
    <property type="component" value="Plasmid 1"/>
</dbReference>
<dbReference type="KEGG" id="nha:Nham_4053"/>
<gene>
    <name evidence="3" type="ordered locus">Nham_4053</name>
</gene>
<feature type="domain" description="Transposase TnpC homeodomain" evidence="2">
    <location>
        <begin position="28"/>
        <end position="101"/>
    </location>
</feature>
<organism evidence="3 4">
    <name type="scientific">Nitrobacter hamburgensis (strain DSM 10229 / NCIMB 13809 / X14)</name>
    <dbReference type="NCBI Taxonomy" id="323097"/>
    <lineage>
        <taxon>Bacteria</taxon>
        <taxon>Pseudomonadati</taxon>
        <taxon>Pseudomonadota</taxon>
        <taxon>Alphaproteobacteria</taxon>
        <taxon>Hyphomicrobiales</taxon>
        <taxon>Nitrobacteraceae</taxon>
        <taxon>Nitrobacter</taxon>
    </lineage>
</organism>
<name>Q1QGD0_NITHX</name>
<dbReference type="EMBL" id="CP000320">
    <property type="protein sequence ID" value="ABE64717.1"/>
    <property type="molecule type" value="Genomic_DNA"/>
</dbReference>
<geneLocation type="plasmid" evidence="4">
    <name>pNITHX1</name>
</geneLocation>
<accession>Q1QGD0</accession>
<dbReference type="InterPro" id="IPR024463">
    <property type="entry name" value="Transposase_TnpC_homeodom"/>
</dbReference>
<sequence length="134" mass="15174">MTTTADTLPDDPGTLKAMLLAERARAARLEQIIKELQRHRFGRRAGALPENQLLLSLEDVEQVKASRDAAIDATNAAERSNRAARRRKNRGPLPSHLPRVRPDEFSTFRPLPRDIFGRDVEVVWSTLAYLHKIV</sequence>
<dbReference type="AlphaFoldDB" id="Q1QGD0"/>
<dbReference type="HOGENOM" id="CLU_1894005_0_0_5"/>
<evidence type="ECO:0000256" key="1">
    <source>
        <dbReference type="SAM" id="MobiDB-lite"/>
    </source>
</evidence>
<dbReference type="Pfam" id="PF13007">
    <property type="entry name" value="LZ_Tnp_IS66"/>
    <property type="match status" value="1"/>
</dbReference>
<proteinExistence type="predicted"/>
<evidence type="ECO:0000259" key="2">
    <source>
        <dbReference type="Pfam" id="PF13007"/>
    </source>
</evidence>
<reference evidence="4" key="1">
    <citation type="submission" date="2006-03" db="EMBL/GenBank/DDBJ databases">
        <title>Complete sequence of plasmid 1 of Nitrobacter hamburgensis X14.</title>
        <authorList>
            <consortium name="US DOE Joint Genome Institute"/>
            <person name="Copeland A."/>
            <person name="Lucas S."/>
            <person name="Lapidus A."/>
            <person name="Barry K."/>
            <person name="Detter J.C."/>
            <person name="Glavina del Rio T."/>
            <person name="Hammon N."/>
            <person name="Israni S."/>
            <person name="Dalin E."/>
            <person name="Tice H."/>
            <person name="Pitluck S."/>
            <person name="Chain P."/>
            <person name="Malfatti S."/>
            <person name="Shin M."/>
            <person name="Vergez L."/>
            <person name="Schmutz J."/>
            <person name="Larimer F."/>
            <person name="Land M."/>
            <person name="Hauser L."/>
            <person name="Kyrpides N."/>
            <person name="Ivanova N."/>
            <person name="Ward B."/>
            <person name="Arp D."/>
            <person name="Klotz M."/>
            <person name="Stein L."/>
            <person name="O'Mullan G."/>
            <person name="Starkenburg S."/>
            <person name="Sayavedra L."/>
            <person name="Poret-Peterson A.T."/>
            <person name="Gentry M.E."/>
            <person name="Bruce D."/>
            <person name="Richardson P."/>
        </authorList>
    </citation>
    <scope>NUCLEOTIDE SEQUENCE [LARGE SCALE GENOMIC DNA]</scope>
    <source>
        <strain evidence="4">DSM 10229 / NCIMB 13809 / X14</strain>
        <plasmid evidence="4">Plasmid pNITHX1</plasmid>
    </source>
</reference>
<keyword evidence="3" id="KW-0614">Plasmid</keyword>